<organism evidence="2">
    <name type="scientific">viral metagenome</name>
    <dbReference type="NCBI Taxonomy" id="1070528"/>
    <lineage>
        <taxon>unclassified sequences</taxon>
        <taxon>metagenomes</taxon>
        <taxon>organismal metagenomes</taxon>
    </lineage>
</organism>
<evidence type="ECO:0000256" key="1">
    <source>
        <dbReference type="SAM" id="MobiDB-lite"/>
    </source>
</evidence>
<name>A0A6C0I4D9_9ZZZZ</name>
<reference evidence="2" key="1">
    <citation type="journal article" date="2020" name="Nature">
        <title>Giant virus diversity and host interactions through global metagenomics.</title>
        <authorList>
            <person name="Schulz F."/>
            <person name="Roux S."/>
            <person name="Paez-Espino D."/>
            <person name="Jungbluth S."/>
            <person name="Walsh D.A."/>
            <person name="Denef V.J."/>
            <person name="McMahon K.D."/>
            <person name="Konstantinidis K.T."/>
            <person name="Eloe-Fadrosh E.A."/>
            <person name="Kyrpides N.C."/>
            <person name="Woyke T."/>
        </authorList>
    </citation>
    <scope>NUCLEOTIDE SEQUENCE</scope>
    <source>
        <strain evidence="2">GVMAG-M-3300023184-190</strain>
    </source>
</reference>
<dbReference type="SUPFAM" id="SSF48371">
    <property type="entry name" value="ARM repeat"/>
    <property type="match status" value="1"/>
</dbReference>
<sequence length="312" mass="35771">MAFTYVSSMTLIQYTIDDYTKHLFDGFDYALPLETTNILENLLKQLNIVDSNTSSVDHTKQRPQKSRVGPVSGSGEWNRSKPFKTTLIEKKEGLEKTINDIRYCLNNISEKNYQMQVQKIMDNLTMIPASSYEQVVQYIIDNAIINKLNSSLYAELLSKVIDVYPEFLPYVLRLPSEYIVGIKQIVCLSSSEDFELFCSVNKTNDQRKGMVHFLVHLHKLGKLADDKEIENIIQLLIDMIQVWKLEPDKMNEVDELTENLFLFVSISAKLGSTSLPVIIQEISKYLPRQYPGLSSRAIFKFMDMNSILGKNG</sequence>
<protein>
    <recommendedName>
        <fullName evidence="3">MIF4G domain-containing protein</fullName>
    </recommendedName>
</protein>
<dbReference type="InterPro" id="IPR016024">
    <property type="entry name" value="ARM-type_fold"/>
</dbReference>
<evidence type="ECO:0008006" key="3">
    <source>
        <dbReference type="Google" id="ProtNLM"/>
    </source>
</evidence>
<evidence type="ECO:0000313" key="2">
    <source>
        <dbReference type="EMBL" id="QHT87237.1"/>
    </source>
</evidence>
<dbReference type="EMBL" id="MN740085">
    <property type="protein sequence ID" value="QHT87237.1"/>
    <property type="molecule type" value="Genomic_DNA"/>
</dbReference>
<accession>A0A6C0I4D9</accession>
<proteinExistence type="predicted"/>
<dbReference type="AlphaFoldDB" id="A0A6C0I4D9"/>
<feature type="region of interest" description="Disordered" evidence="1">
    <location>
        <begin position="54"/>
        <end position="80"/>
    </location>
</feature>